<proteinExistence type="inferred from homology"/>
<dbReference type="EMBL" id="JBHSMJ010000059">
    <property type="protein sequence ID" value="MFC5452592.1"/>
    <property type="molecule type" value="Genomic_DNA"/>
</dbReference>
<evidence type="ECO:0000313" key="4">
    <source>
        <dbReference type="Proteomes" id="UP001596044"/>
    </source>
</evidence>
<protein>
    <submittedName>
        <fullName evidence="3">SDR family NAD(P)-dependent oxidoreductase</fullName>
        <ecNumber evidence="3">1.1.1.-</ecNumber>
    </submittedName>
</protein>
<keyword evidence="2 3" id="KW-0560">Oxidoreductase</keyword>
<dbReference type="InterPro" id="IPR002347">
    <property type="entry name" value="SDR_fam"/>
</dbReference>
<sequence>MGAYDLNYSSTVSGFLIFFNCLNIAVKKYGILSTLPFWILPLTLSNANIEIPSNNRVNNVSPGMIATPMSQEVLGDETTASPFVKQTPLQRVGQSEDVALWLLSEDARFVTGQSILVEGGYTIGGFRP</sequence>
<keyword evidence="4" id="KW-1185">Reference proteome</keyword>
<dbReference type="SUPFAM" id="SSF51735">
    <property type="entry name" value="NAD(P)-binding Rossmann-fold domains"/>
    <property type="match status" value="1"/>
</dbReference>
<accession>A0ABW0KHL0</accession>
<dbReference type="Gene3D" id="3.40.50.720">
    <property type="entry name" value="NAD(P)-binding Rossmann-like Domain"/>
    <property type="match status" value="1"/>
</dbReference>
<gene>
    <name evidence="3" type="ORF">ACFPOG_30775</name>
</gene>
<evidence type="ECO:0000313" key="3">
    <source>
        <dbReference type="EMBL" id="MFC5452592.1"/>
    </source>
</evidence>
<organism evidence="3 4">
    <name type="scientific">Paenibacillus aestuarii</name>
    <dbReference type="NCBI Taxonomy" id="516965"/>
    <lineage>
        <taxon>Bacteria</taxon>
        <taxon>Bacillati</taxon>
        <taxon>Bacillota</taxon>
        <taxon>Bacilli</taxon>
        <taxon>Bacillales</taxon>
        <taxon>Paenibacillaceae</taxon>
        <taxon>Paenibacillus</taxon>
    </lineage>
</organism>
<dbReference type="PANTHER" id="PTHR24321:SF8">
    <property type="entry name" value="ESTRADIOL 17-BETA-DEHYDROGENASE 8-RELATED"/>
    <property type="match status" value="1"/>
</dbReference>
<dbReference type="InterPro" id="IPR036291">
    <property type="entry name" value="NAD(P)-bd_dom_sf"/>
</dbReference>
<dbReference type="EC" id="1.1.1.-" evidence="3"/>
<reference evidence="4" key="1">
    <citation type="journal article" date="2019" name="Int. J. Syst. Evol. Microbiol.">
        <title>The Global Catalogue of Microorganisms (GCM) 10K type strain sequencing project: providing services to taxonomists for standard genome sequencing and annotation.</title>
        <authorList>
            <consortium name="The Broad Institute Genomics Platform"/>
            <consortium name="The Broad Institute Genome Sequencing Center for Infectious Disease"/>
            <person name="Wu L."/>
            <person name="Ma J."/>
        </authorList>
    </citation>
    <scope>NUCLEOTIDE SEQUENCE [LARGE SCALE GENOMIC DNA]</scope>
    <source>
        <strain evidence="4">KACC 11904</strain>
    </source>
</reference>
<comment type="similarity">
    <text evidence="1">Belongs to the short-chain dehydrogenases/reductases (SDR) family.</text>
</comment>
<dbReference type="RefSeq" id="WP_377526850.1">
    <property type="nucleotide sequence ID" value="NZ_JAQFVF010000016.1"/>
</dbReference>
<evidence type="ECO:0000256" key="2">
    <source>
        <dbReference type="ARBA" id="ARBA00023002"/>
    </source>
</evidence>
<comment type="caution">
    <text evidence="3">The sequence shown here is derived from an EMBL/GenBank/DDBJ whole genome shotgun (WGS) entry which is preliminary data.</text>
</comment>
<dbReference type="Proteomes" id="UP001596044">
    <property type="component" value="Unassembled WGS sequence"/>
</dbReference>
<dbReference type="PANTHER" id="PTHR24321">
    <property type="entry name" value="DEHYDROGENASES, SHORT CHAIN"/>
    <property type="match status" value="1"/>
</dbReference>
<evidence type="ECO:0000256" key="1">
    <source>
        <dbReference type="ARBA" id="ARBA00006484"/>
    </source>
</evidence>
<name>A0ABW0KHL0_9BACL</name>
<dbReference type="Pfam" id="PF13561">
    <property type="entry name" value="adh_short_C2"/>
    <property type="match status" value="1"/>
</dbReference>
<dbReference type="GO" id="GO:0016491">
    <property type="term" value="F:oxidoreductase activity"/>
    <property type="evidence" value="ECO:0007669"/>
    <property type="project" value="UniProtKB-KW"/>
</dbReference>